<dbReference type="Proteomes" id="UP000261828">
    <property type="component" value="Unassembled WGS sequence"/>
</dbReference>
<keyword evidence="3" id="KW-1185">Reference proteome</keyword>
<proteinExistence type="predicted"/>
<evidence type="ECO:0000313" key="2">
    <source>
        <dbReference type="EMBL" id="RDY61528.1"/>
    </source>
</evidence>
<sequence>MQEIDLHTVKKLLNSNSLSLTATQGALCLPILQRIYKKMKIGIQFGGIQVKGSRIVNGHHRYICSQLVKIEIEQIEWEIPKSAMDHEWSKINIVEEDYEDEDQIKEHNKRDAELNGVDESTFDDL</sequence>
<dbReference type="EMBL" id="QTJX01000001">
    <property type="protein sequence ID" value="RDY61528.1"/>
    <property type="molecule type" value="Genomic_DNA"/>
</dbReference>
<reference evidence="2 3" key="1">
    <citation type="submission" date="2018-08" db="EMBL/GenBank/DDBJ databases">
        <title>Muricauda nanhaiensis sp. nov., isolated from seawater of the South China Sea.</title>
        <authorList>
            <person name="Dang Y."/>
        </authorList>
    </citation>
    <scope>NUCLEOTIDE SEQUENCE [LARGE SCALE GENOMIC DNA]</scope>
    <source>
        <strain evidence="2 3">SM1704</strain>
    </source>
</reference>
<evidence type="ECO:0000313" key="3">
    <source>
        <dbReference type="Proteomes" id="UP000261828"/>
    </source>
</evidence>
<evidence type="ECO:0000256" key="1">
    <source>
        <dbReference type="SAM" id="MobiDB-lite"/>
    </source>
</evidence>
<organism evidence="2 3">
    <name type="scientific">Flagellimonas nanhaiensis</name>
    <dbReference type="NCBI Taxonomy" id="2292706"/>
    <lineage>
        <taxon>Bacteria</taxon>
        <taxon>Pseudomonadati</taxon>
        <taxon>Bacteroidota</taxon>
        <taxon>Flavobacteriia</taxon>
        <taxon>Flavobacteriales</taxon>
        <taxon>Flavobacteriaceae</taxon>
        <taxon>Flagellimonas</taxon>
    </lineage>
</organism>
<feature type="region of interest" description="Disordered" evidence="1">
    <location>
        <begin position="105"/>
        <end position="125"/>
    </location>
</feature>
<dbReference type="AlphaFoldDB" id="A0A371JUN9"/>
<protein>
    <submittedName>
        <fullName evidence="2">Uncharacterized protein</fullName>
    </submittedName>
</protein>
<dbReference type="OrthoDB" id="771639at2"/>
<accession>A0A371JUN9</accession>
<name>A0A371JUN9_9FLAO</name>
<dbReference type="RefSeq" id="WP_116183408.1">
    <property type="nucleotide sequence ID" value="NZ_QTJX01000001.1"/>
</dbReference>
<comment type="caution">
    <text evidence="2">The sequence shown here is derived from an EMBL/GenBank/DDBJ whole genome shotgun (WGS) entry which is preliminary data.</text>
</comment>
<gene>
    <name evidence="2" type="ORF">DX873_05050</name>
</gene>